<comment type="caution">
    <text evidence="1">The sequence shown here is derived from an EMBL/GenBank/DDBJ whole genome shotgun (WGS) entry which is preliminary data.</text>
</comment>
<reference evidence="1 2" key="1">
    <citation type="submission" date="2023-10" db="EMBL/GenBank/DDBJ databases">
        <title>Genome-Wide Identification Analysis in wild type Solanum Pinnatisectum Reveals Some Genes Defensing Phytophthora Infestans.</title>
        <authorList>
            <person name="Sun C."/>
        </authorList>
    </citation>
    <scope>NUCLEOTIDE SEQUENCE [LARGE SCALE GENOMIC DNA]</scope>
    <source>
        <strain evidence="1">LQN</strain>
        <tissue evidence="1">Leaf</tissue>
    </source>
</reference>
<accession>A0AAV9LE29</accession>
<evidence type="ECO:0000313" key="1">
    <source>
        <dbReference type="EMBL" id="KAK4723955.1"/>
    </source>
</evidence>
<dbReference type="EMBL" id="JAWPEI010000006">
    <property type="protein sequence ID" value="KAK4723955.1"/>
    <property type="molecule type" value="Genomic_DNA"/>
</dbReference>
<proteinExistence type="predicted"/>
<name>A0AAV9LE29_9SOLN</name>
<keyword evidence="2" id="KW-1185">Reference proteome</keyword>
<dbReference type="Proteomes" id="UP001311915">
    <property type="component" value="Unassembled WGS sequence"/>
</dbReference>
<organism evidence="1 2">
    <name type="scientific">Solanum pinnatisectum</name>
    <name type="common">tansyleaf nightshade</name>
    <dbReference type="NCBI Taxonomy" id="50273"/>
    <lineage>
        <taxon>Eukaryota</taxon>
        <taxon>Viridiplantae</taxon>
        <taxon>Streptophyta</taxon>
        <taxon>Embryophyta</taxon>
        <taxon>Tracheophyta</taxon>
        <taxon>Spermatophyta</taxon>
        <taxon>Magnoliopsida</taxon>
        <taxon>eudicotyledons</taxon>
        <taxon>Gunneridae</taxon>
        <taxon>Pentapetalae</taxon>
        <taxon>asterids</taxon>
        <taxon>lamiids</taxon>
        <taxon>Solanales</taxon>
        <taxon>Solanaceae</taxon>
        <taxon>Solanoideae</taxon>
        <taxon>Solaneae</taxon>
        <taxon>Solanum</taxon>
    </lineage>
</organism>
<dbReference type="AlphaFoldDB" id="A0AAV9LE29"/>
<evidence type="ECO:0000313" key="2">
    <source>
        <dbReference type="Proteomes" id="UP001311915"/>
    </source>
</evidence>
<gene>
    <name evidence="1" type="ORF">R3W88_026734</name>
</gene>
<protein>
    <submittedName>
        <fullName evidence="1">Uncharacterized protein</fullName>
    </submittedName>
</protein>
<sequence length="150" mass="16753">MILDSSYSTQYKTIIHIYNYLMTKLKQIFYYQFIQVSSLGKKSVSLLKPVRPIKRISIQSFIGTLVSIKFVYSSKDPGKLPSLELKLLDGGWYAGGKILTGGSVVESEDNFVHPTIAEISSNAEIEKEKLPQGSDCGIVNVNIPTIRTYL</sequence>